<evidence type="ECO:0000313" key="1">
    <source>
        <dbReference type="EMBL" id="PQD94551.1"/>
    </source>
</evidence>
<dbReference type="GO" id="GO:0051536">
    <property type="term" value="F:iron-sulfur cluster binding"/>
    <property type="evidence" value="ECO:0007669"/>
    <property type="project" value="InterPro"/>
</dbReference>
<dbReference type="AlphaFoldDB" id="A0A2S7MXM6"/>
<reference evidence="1 2" key="1">
    <citation type="submission" date="2017-12" db="EMBL/GenBank/DDBJ databases">
        <title>Taxonomic description and draft genome of Pradoshia cofamensis Gen. nov., sp. nov., a thermotolerant bacillale isolated from anterior gut of earthworm Eisenia fetida.</title>
        <authorList>
            <person name="Saha T."/>
            <person name="Chakraborty R."/>
        </authorList>
    </citation>
    <scope>NUCLEOTIDE SEQUENCE [LARGE SCALE GENOMIC DNA]</scope>
    <source>
        <strain evidence="1 2">EAG3</strain>
    </source>
</reference>
<sequence>MDITNVILNEMGNIKQKRKLSLTLTVNKIHYHLQVDPTDCVVDLLRDRLLLFGKKRTSESAMCEHFSVLIDGKIAEPSKLLANQVNGKSLVILEGLPASIR</sequence>
<evidence type="ECO:0000313" key="2">
    <source>
        <dbReference type="Proteomes" id="UP000239663"/>
    </source>
</evidence>
<dbReference type="EMBL" id="PKOZ01000009">
    <property type="protein sequence ID" value="PQD94551.1"/>
    <property type="molecule type" value="Genomic_DNA"/>
</dbReference>
<dbReference type="InterPro" id="IPR012675">
    <property type="entry name" value="Beta-grasp_dom_sf"/>
</dbReference>
<dbReference type="SUPFAM" id="SSF54292">
    <property type="entry name" value="2Fe-2S ferredoxin-like"/>
    <property type="match status" value="1"/>
</dbReference>
<name>A0A2S7MXM6_9BACI</name>
<dbReference type="RefSeq" id="WP_104850189.1">
    <property type="nucleotide sequence ID" value="NZ_PKOZ01000009.1"/>
</dbReference>
<dbReference type="Gene3D" id="3.10.20.30">
    <property type="match status" value="1"/>
</dbReference>
<gene>
    <name evidence="1" type="ORF">CYL18_14180</name>
</gene>
<protein>
    <submittedName>
        <fullName evidence="1">Uncharacterized protein</fullName>
    </submittedName>
</protein>
<comment type="caution">
    <text evidence="1">The sequence shown here is derived from an EMBL/GenBank/DDBJ whole genome shotgun (WGS) entry which is preliminary data.</text>
</comment>
<organism evidence="1 2">
    <name type="scientific">Pradoshia eiseniae</name>
    <dbReference type="NCBI Taxonomy" id="2064768"/>
    <lineage>
        <taxon>Bacteria</taxon>
        <taxon>Bacillati</taxon>
        <taxon>Bacillota</taxon>
        <taxon>Bacilli</taxon>
        <taxon>Bacillales</taxon>
        <taxon>Bacillaceae</taxon>
        <taxon>Pradoshia</taxon>
    </lineage>
</organism>
<dbReference type="InterPro" id="IPR036010">
    <property type="entry name" value="2Fe-2S_ferredoxin-like_sf"/>
</dbReference>
<accession>A0A2S7MXM6</accession>
<keyword evidence="2" id="KW-1185">Reference proteome</keyword>
<proteinExistence type="predicted"/>
<dbReference type="Proteomes" id="UP000239663">
    <property type="component" value="Unassembled WGS sequence"/>
</dbReference>